<name>A0A9P0MW88_NEZVI</name>
<feature type="compositionally biased region" description="Basic residues" evidence="6">
    <location>
        <begin position="523"/>
        <end position="543"/>
    </location>
</feature>
<feature type="coiled-coil region" evidence="5">
    <location>
        <begin position="292"/>
        <end position="319"/>
    </location>
</feature>
<dbReference type="InterPro" id="IPR010530">
    <property type="entry name" value="B12D"/>
</dbReference>
<feature type="region of interest" description="Disordered" evidence="6">
    <location>
        <begin position="523"/>
        <end position="553"/>
    </location>
</feature>
<dbReference type="Gene3D" id="3.40.1120.10">
    <property type="entry name" value="Ribosomal protein l15e"/>
    <property type="match status" value="1"/>
</dbReference>
<comment type="similarity">
    <text evidence="1 4">Belongs to the eukaryotic ribosomal protein eL15 family.</text>
</comment>
<dbReference type="InterPro" id="IPR012678">
    <property type="entry name" value="Ribosomal_uL23/eL15/eS24_sf"/>
</dbReference>
<keyword evidence="7" id="KW-1133">Transmembrane helix</keyword>
<feature type="region of interest" description="Disordered" evidence="6">
    <location>
        <begin position="433"/>
        <end position="453"/>
    </location>
</feature>
<keyword evidence="2 4" id="KW-0689">Ribosomal protein</keyword>
<dbReference type="PANTHER" id="PTHR11847:SF4">
    <property type="entry name" value="LARGE RIBOSOMAL SUBUNIT PROTEIN EL15"/>
    <property type="match status" value="1"/>
</dbReference>
<evidence type="ECO:0000256" key="6">
    <source>
        <dbReference type="SAM" id="MobiDB-lite"/>
    </source>
</evidence>
<gene>
    <name evidence="8" type="ORF">NEZAVI_LOCUS14548</name>
</gene>
<evidence type="ECO:0000256" key="7">
    <source>
        <dbReference type="SAM" id="Phobius"/>
    </source>
</evidence>
<dbReference type="Pfam" id="PF06522">
    <property type="entry name" value="B12D"/>
    <property type="match status" value="1"/>
</dbReference>
<organism evidence="8 9">
    <name type="scientific">Nezara viridula</name>
    <name type="common">Southern green stink bug</name>
    <name type="synonym">Cimex viridulus</name>
    <dbReference type="NCBI Taxonomy" id="85310"/>
    <lineage>
        <taxon>Eukaryota</taxon>
        <taxon>Metazoa</taxon>
        <taxon>Ecdysozoa</taxon>
        <taxon>Arthropoda</taxon>
        <taxon>Hexapoda</taxon>
        <taxon>Insecta</taxon>
        <taxon>Pterygota</taxon>
        <taxon>Neoptera</taxon>
        <taxon>Paraneoptera</taxon>
        <taxon>Hemiptera</taxon>
        <taxon>Heteroptera</taxon>
        <taxon>Panheteroptera</taxon>
        <taxon>Pentatomomorpha</taxon>
        <taxon>Pentatomoidea</taxon>
        <taxon>Pentatomidae</taxon>
        <taxon>Pentatominae</taxon>
        <taxon>Nezara</taxon>
    </lineage>
</organism>
<dbReference type="InterPro" id="IPR024794">
    <property type="entry name" value="Rbsml_eL15_core_dom_sf"/>
</dbReference>
<dbReference type="AlphaFoldDB" id="A0A9P0MW88"/>
<keyword evidence="5" id="KW-0175">Coiled coil</keyword>
<dbReference type="GO" id="GO:0003723">
    <property type="term" value="F:RNA binding"/>
    <property type="evidence" value="ECO:0007669"/>
    <property type="project" value="TreeGrafter"/>
</dbReference>
<dbReference type="Pfam" id="PF15294">
    <property type="entry name" value="Leu_zip"/>
    <property type="match status" value="1"/>
</dbReference>
<sequence length="566" mass="66034">MMQGMSFASLKKHTALIPLFVCVGIGCAGSMFYLGRLAFRNPEVSWNKKGNPEPWQEYEKKQYKEDLGLNEYHVNIIKSYMQFAKYQRSQNIQFIDMSFQDLIDARLTDTTFTRDEVKDLLQNLKDLVEGEVEADLIDISHTNVLLFSQLLKQAEKWHLRMSVDLSEIQNRELLDKVKLMEEHENKIQVEKKKLQPLVESNGTLELLRIEIERIKKENEKLESNLQTAELKVYLSNIKELQNEKEQLTSDNKVEETSIQKTDEINSPLNDHNIENNKQDSETLLKEYEKILRDQLSLELESMKQEIIAVQSQLSLAEQVPKEYVSLLSNYDLFRRMILRCERRAIWACFVVSYQLFTAFNIRTAADTVGLEGVSRKLFVHVTVFLQGRVWQYRQMTKMHRVVKPSRPDKARRLGFKNKQGFCVFRIRIKRGGRKRPVPKGATYGKPKSHGVNQLKPTRSLHAMAEEKVGRKCSGLRVLNSYWVAQDARYKYYEVICVDPAHKAIRRDAKANWICDPVHKHREMRGKTSAARKSRGLGKGHRYSQTKGGSRKAAWVRRNTLQLRRKR</sequence>
<dbReference type="PANTHER" id="PTHR11847">
    <property type="entry name" value="RIBOSOMAL PROTEIN L15"/>
    <property type="match status" value="1"/>
</dbReference>
<dbReference type="SUPFAM" id="SSF54189">
    <property type="entry name" value="Ribosomal proteins S24e, L23 and L15e"/>
    <property type="match status" value="1"/>
</dbReference>
<dbReference type="GO" id="GO:0022625">
    <property type="term" value="C:cytosolic large ribosomal subunit"/>
    <property type="evidence" value="ECO:0007669"/>
    <property type="project" value="TreeGrafter"/>
</dbReference>
<dbReference type="Pfam" id="PF00827">
    <property type="entry name" value="Ribosomal_L15e"/>
    <property type="match status" value="1"/>
</dbReference>
<keyword evidence="7" id="KW-0812">Transmembrane</keyword>
<protein>
    <recommendedName>
        <fullName evidence="4">Ribosomal protein L15</fullName>
    </recommendedName>
</protein>
<evidence type="ECO:0000256" key="1">
    <source>
        <dbReference type="ARBA" id="ARBA00006857"/>
    </source>
</evidence>
<dbReference type="GO" id="GO:0002181">
    <property type="term" value="P:cytoplasmic translation"/>
    <property type="evidence" value="ECO:0007669"/>
    <property type="project" value="TreeGrafter"/>
</dbReference>
<feature type="coiled-coil region" evidence="5">
    <location>
        <begin position="197"/>
        <end position="257"/>
    </location>
</feature>
<keyword evidence="3 4" id="KW-0687">Ribonucleoprotein</keyword>
<proteinExistence type="inferred from homology"/>
<evidence type="ECO:0000256" key="3">
    <source>
        <dbReference type="ARBA" id="ARBA00023274"/>
    </source>
</evidence>
<dbReference type="SMART" id="SM01384">
    <property type="entry name" value="Ribosomal_L15e"/>
    <property type="match status" value="1"/>
</dbReference>
<dbReference type="FunFam" id="3.40.1120.10:FF:000001">
    <property type="entry name" value="Ribosomal protein L15"/>
    <property type="match status" value="1"/>
</dbReference>
<evidence type="ECO:0000313" key="8">
    <source>
        <dbReference type="EMBL" id="CAH1406660.1"/>
    </source>
</evidence>
<accession>A0A9P0MW88</accession>
<evidence type="ECO:0000256" key="2">
    <source>
        <dbReference type="ARBA" id="ARBA00022980"/>
    </source>
</evidence>
<dbReference type="EMBL" id="OV725082">
    <property type="protein sequence ID" value="CAH1406660.1"/>
    <property type="molecule type" value="Genomic_DNA"/>
</dbReference>
<reference evidence="8" key="1">
    <citation type="submission" date="2022-01" db="EMBL/GenBank/DDBJ databases">
        <authorList>
            <person name="King R."/>
        </authorList>
    </citation>
    <scope>NUCLEOTIDE SEQUENCE</scope>
</reference>
<evidence type="ECO:0000256" key="4">
    <source>
        <dbReference type="RuleBase" id="RU000663"/>
    </source>
</evidence>
<evidence type="ECO:0000256" key="5">
    <source>
        <dbReference type="SAM" id="Coils"/>
    </source>
</evidence>
<keyword evidence="9" id="KW-1185">Reference proteome</keyword>
<dbReference type="Proteomes" id="UP001152798">
    <property type="component" value="Chromosome 6"/>
</dbReference>
<keyword evidence="7" id="KW-0472">Membrane</keyword>
<dbReference type="GO" id="GO:0003735">
    <property type="term" value="F:structural constituent of ribosome"/>
    <property type="evidence" value="ECO:0007669"/>
    <property type="project" value="InterPro"/>
</dbReference>
<feature type="transmembrane region" description="Helical" evidence="7">
    <location>
        <begin position="15"/>
        <end position="39"/>
    </location>
</feature>
<dbReference type="InterPro" id="IPR000439">
    <property type="entry name" value="Ribosomal_eL15"/>
</dbReference>
<dbReference type="OrthoDB" id="10255148at2759"/>
<dbReference type="InterPro" id="IPR026157">
    <property type="entry name" value="LZTFL1"/>
</dbReference>
<evidence type="ECO:0000313" key="9">
    <source>
        <dbReference type="Proteomes" id="UP001152798"/>
    </source>
</evidence>